<comment type="catalytic activity">
    <reaction evidence="1 12">
        <text>AMP + diphosphate = 5-phospho-alpha-D-ribose 1-diphosphate + adenine</text>
        <dbReference type="Rhea" id="RHEA:16609"/>
        <dbReference type="ChEBI" id="CHEBI:16708"/>
        <dbReference type="ChEBI" id="CHEBI:33019"/>
        <dbReference type="ChEBI" id="CHEBI:58017"/>
        <dbReference type="ChEBI" id="CHEBI:456215"/>
        <dbReference type="EC" id="2.4.2.7"/>
    </reaction>
</comment>
<proteinExistence type="inferred from homology"/>
<sequence>MDLKSKIREVPNWPIEGVNFKDITTLLEDGETFRYVIDKMSEPFKEMKIDKIVVLDARGFLLGTPIAYNFGVGVCLVRKKGKLPYKTIEATYEKEYGPDTVTMHEDTIKPGEKVLIVDDLLATGGTLGAAIELVEKLGGDIVGVSLIIDLPFLGGSGKFEKYNIKVLVPYDSE</sequence>
<dbReference type="AlphaFoldDB" id="A0A1F5T083"/>
<dbReference type="InterPro" id="IPR029057">
    <property type="entry name" value="PRTase-like"/>
</dbReference>
<dbReference type="GO" id="GO:0006166">
    <property type="term" value="P:purine ribonucleoside salvage"/>
    <property type="evidence" value="ECO:0007669"/>
    <property type="project" value="UniProtKB-UniRule"/>
</dbReference>
<accession>A0A1F5T083</accession>
<dbReference type="GO" id="GO:0016208">
    <property type="term" value="F:AMP binding"/>
    <property type="evidence" value="ECO:0007669"/>
    <property type="project" value="TreeGrafter"/>
</dbReference>
<evidence type="ECO:0000256" key="11">
    <source>
        <dbReference type="ARBA" id="ARBA00022726"/>
    </source>
</evidence>
<evidence type="ECO:0000313" key="15">
    <source>
        <dbReference type="Proteomes" id="UP000179001"/>
    </source>
</evidence>
<dbReference type="EMBL" id="MFGJ01000006">
    <property type="protein sequence ID" value="OGF32367.1"/>
    <property type="molecule type" value="Genomic_DNA"/>
</dbReference>
<dbReference type="CDD" id="cd06223">
    <property type="entry name" value="PRTases_typeI"/>
    <property type="match status" value="1"/>
</dbReference>
<evidence type="ECO:0000313" key="14">
    <source>
        <dbReference type="EMBL" id="OGF32367.1"/>
    </source>
</evidence>
<evidence type="ECO:0000256" key="2">
    <source>
        <dbReference type="ARBA" id="ARBA00003968"/>
    </source>
</evidence>
<dbReference type="GO" id="GO:0002055">
    <property type="term" value="F:adenine binding"/>
    <property type="evidence" value="ECO:0007669"/>
    <property type="project" value="TreeGrafter"/>
</dbReference>
<dbReference type="NCBIfam" id="TIGR01090">
    <property type="entry name" value="apt"/>
    <property type="match status" value="1"/>
</dbReference>
<evidence type="ECO:0000256" key="5">
    <source>
        <dbReference type="ARBA" id="ARBA00008391"/>
    </source>
</evidence>
<dbReference type="NCBIfam" id="NF002633">
    <property type="entry name" value="PRK02304.1-2"/>
    <property type="match status" value="1"/>
</dbReference>
<gene>
    <name evidence="12" type="primary">apt</name>
    <name evidence="14" type="ORF">A2478_03545</name>
</gene>
<evidence type="ECO:0000256" key="12">
    <source>
        <dbReference type="HAMAP-Rule" id="MF_00004"/>
    </source>
</evidence>
<keyword evidence="11 12" id="KW-0660">Purine salvage</keyword>
<dbReference type="InterPro" id="IPR000836">
    <property type="entry name" value="PRTase_dom"/>
</dbReference>
<evidence type="ECO:0000256" key="8">
    <source>
        <dbReference type="ARBA" id="ARBA00022490"/>
    </source>
</evidence>
<dbReference type="Gene3D" id="3.40.50.2020">
    <property type="match status" value="1"/>
</dbReference>
<comment type="pathway">
    <text evidence="4 12">Purine metabolism; AMP biosynthesis via salvage pathway; AMP from adenine: step 1/1.</text>
</comment>
<comment type="subunit">
    <text evidence="6 12">Homodimer.</text>
</comment>
<dbReference type="GO" id="GO:0005737">
    <property type="term" value="C:cytoplasm"/>
    <property type="evidence" value="ECO:0007669"/>
    <property type="project" value="UniProtKB-SubCell"/>
</dbReference>
<dbReference type="GO" id="GO:0003999">
    <property type="term" value="F:adenine phosphoribosyltransferase activity"/>
    <property type="evidence" value="ECO:0007669"/>
    <property type="project" value="UniProtKB-UniRule"/>
</dbReference>
<dbReference type="GO" id="GO:0006168">
    <property type="term" value="P:adenine salvage"/>
    <property type="evidence" value="ECO:0007669"/>
    <property type="project" value="InterPro"/>
</dbReference>
<evidence type="ECO:0000256" key="7">
    <source>
        <dbReference type="ARBA" id="ARBA00011893"/>
    </source>
</evidence>
<dbReference type="PANTHER" id="PTHR32315:SF3">
    <property type="entry name" value="ADENINE PHOSPHORIBOSYLTRANSFERASE"/>
    <property type="match status" value="1"/>
</dbReference>
<dbReference type="NCBIfam" id="NF002634">
    <property type="entry name" value="PRK02304.1-3"/>
    <property type="match status" value="1"/>
</dbReference>
<dbReference type="UniPathway" id="UPA00588">
    <property type="reaction ID" value="UER00646"/>
</dbReference>
<evidence type="ECO:0000256" key="9">
    <source>
        <dbReference type="ARBA" id="ARBA00022676"/>
    </source>
</evidence>
<evidence type="ECO:0000256" key="4">
    <source>
        <dbReference type="ARBA" id="ARBA00004659"/>
    </source>
</evidence>
<evidence type="ECO:0000256" key="6">
    <source>
        <dbReference type="ARBA" id="ARBA00011738"/>
    </source>
</evidence>
<comment type="caution">
    <text evidence="14">The sequence shown here is derived from an EMBL/GenBank/DDBJ whole genome shotgun (WGS) entry which is preliminary data.</text>
</comment>
<dbReference type="STRING" id="1798002.A2478_03545"/>
<dbReference type="EC" id="2.4.2.7" evidence="7 12"/>
<dbReference type="Proteomes" id="UP000179001">
    <property type="component" value="Unassembled WGS sequence"/>
</dbReference>
<dbReference type="NCBIfam" id="NF002636">
    <property type="entry name" value="PRK02304.1-5"/>
    <property type="match status" value="1"/>
</dbReference>
<keyword evidence="8 12" id="KW-0963">Cytoplasm</keyword>
<dbReference type="PANTHER" id="PTHR32315">
    <property type="entry name" value="ADENINE PHOSPHORIBOSYLTRANSFERASE"/>
    <property type="match status" value="1"/>
</dbReference>
<dbReference type="FunFam" id="3.40.50.2020:FF:000004">
    <property type="entry name" value="Adenine phosphoribosyltransferase"/>
    <property type="match status" value="1"/>
</dbReference>
<evidence type="ECO:0000256" key="1">
    <source>
        <dbReference type="ARBA" id="ARBA00000868"/>
    </source>
</evidence>
<dbReference type="HAMAP" id="MF_00004">
    <property type="entry name" value="Aden_phosphoribosyltr"/>
    <property type="match status" value="1"/>
</dbReference>
<dbReference type="InterPro" id="IPR005764">
    <property type="entry name" value="Ade_phspho_trans"/>
</dbReference>
<protein>
    <recommendedName>
        <fullName evidence="7 12">Adenine phosphoribosyltransferase</fullName>
        <shortName evidence="12">APRT</shortName>
        <ecNumber evidence="7 12">2.4.2.7</ecNumber>
    </recommendedName>
</protein>
<name>A0A1F5T083_9BACT</name>
<dbReference type="InterPro" id="IPR050054">
    <property type="entry name" value="UPRTase/APRTase"/>
</dbReference>
<dbReference type="SUPFAM" id="SSF53271">
    <property type="entry name" value="PRTase-like"/>
    <property type="match status" value="1"/>
</dbReference>
<organism evidence="14 15">
    <name type="scientific">Candidatus Falkowbacteria bacterium RIFOXYC2_FULL_36_12</name>
    <dbReference type="NCBI Taxonomy" id="1798002"/>
    <lineage>
        <taxon>Bacteria</taxon>
        <taxon>Candidatus Falkowiibacteriota</taxon>
    </lineage>
</organism>
<dbReference type="Pfam" id="PF00156">
    <property type="entry name" value="Pribosyltran"/>
    <property type="match status" value="1"/>
</dbReference>
<comment type="subcellular location">
    <subcellularLocation>
        <location evidence="3 12">Cytoplasm</location>
    </subcellularLocation>
</comment>
<evidence type="ECO:0000259" key="13">
    <source>
        <dbReference type="Pfam" id="PF00156"/>
    </source>
</evidence>
<evidence type="ECO:0000256" key="10">
    <source>
        <dbReference type="ARBA" id="ARBA00022679"/>
    </source>
</evidence>
<keyword evidence="9 12" id="KW-0328">Glycosyltransferase</keyword>
<dbReference type="GO" id="GO:0044209">
    <property type="term" value="P:AMP salvage"/>
    <property type="evidence" value="ECO:0007669"/>
    <property type="project" value="UniProtKB-UniRule"/>
</dbReference>
<comment type="function">
    <text evidence="2 12">Catalyzes a salvage reaction resulting in the formation of AMP, that is energically less costly than de novo synthesis.</text>
</comment>
<keyword evidence="10 12" id="KW-0808">Transferase</keyword>
<evidence type="ECO:0000256" key="3">
    <source>
        <dbReference type="ARBA" id="ARBA00004496"/>
    </source>
</evidence>
<reference evidence="14 15" key="1">
    <citation type="journal article" date="2016" name="Nat. Commun.">
        <title>Thousands of microbial genomes shed light on interconnected biogeochemical processes in an aquifer system.</title>
        <authorList>
            <person name="Anantharaman K."/>
            <person name="Brown C.T."/>
            <person name="Hug L.A."/>
            <person name="Sharon I."/>
            <person name="Castelle C.J."/>
            <person name="Probst A.J."/>
            <person name="Thomas B.C."/>
            <person name="Singh A."/>
            <person name="Wilkins M.J."/>
            <person name="Karaoz U."/>
            <person name="Brodie E.L."/>
            <person name="Williams K.H."/>
            <person name="Hubbard S.S."/>
            <person name="Banfield J.F."/>
        </authorList>
    </citation>
    <scope>NUCLEOTIDE SEQUENCE [LARGE SCALE GENOMIC DNA]</scope>
</reference>
<feature type="domain" description="Phosphoribosyltransferase" evidence="13">
    <location>
        <begin position="36"/>
        <end position="149"/>
    </location>
</feature>
<comment type="similarity">
    <text evidence="5 12">Belongs to the purine/pyrimidine phosphoribosyltransferase family.</text>
</comment>